<feature type="domain" description="F-box" evidence="2">
    <location>
        <begin position="110"/>
        <end position="151"/>
    </location>
</feature>
<evidence type="ECO:0000313" key="4">
    <source>
        <dbReference type="Proteomes" id="UP001341281"/>
    </source>
</evidence>
<feature type="region of interest" description="Disordered" evidence="1">
    <location>
        <begin position="20"/>
        <end position="106"/>
    </location>
</feature>
<keyword evidence="4" id="KW-1185">Reference proteome</keyword>
<feature type="compositionally biased region" description="Basic and acidic residues" evidence="1">
    <location>
        <begin position="78"/>
        <end position="100"/>
    </location>
</feature>
<dbReference type="PANTHER" id="PTHR36140:SF3">
    <property type="entry name" value="F-BOX DOMAIN-CONTAINING PROTEIN"/>
    <property type="match status" value="1"/>
</dbReference>
<dbReference type="Pfam" id="PF12937">
    <property type="entry name" value="F-box-like"/>
    <property type="match status" value="1"/>
</dbReference>
<dbReference type="EMBL" id="CP144753">
    <property type="protein sequence ID" value="WVZ94983.1"/>
    <property type="molecule type" value="Genomic_DNA"/>
</dbReference>
<dbReference type="SMART" id="SM00256">
    <property type="entry name" value="FBOX"/>
    <property type="match status" value="1"/>
</dbReference>
<dbReference type="PANTHER" id="PTHR36140">
    <property type="entry name" value="F-BOX DOMAIN-CONTAINING PROTEIN-RELATED"/>
    <property type="match status" value="1"/>
</dbReference>
<evidence type="ECO:0000256" key="1">
    <source>
        <dbReference type="SAM" id="MobiDB-lite"/>
    </source>
</evidence>
<dbReference type="CDD" id="cd09917">
    <property type="entry name" value="F-box_SF"/>
    <property type="match status" value="1"/>
</dbReference>
<reference evidence="3 4" key="1">
    <citation type="submission" date="2024-02" db="EMBL/GenBank/DDBJ databases">
        <title>High-quality chromosome-scale genome assembly of Pensacola bahiagrass (Paspalum notatum Flugge var. saurae).</title>
        <authorList>
            <person name="Vega J.M."/>
            <person name="Podio M."/>
            <person name="Orjuela J."/>
            <person name="Siena L.A."/>
            <person name="Pessino S.C."/>
            <person name="Combes M.C."/>
            <person name="Mariac C."/>
            <person name="Albertini E."/>
            <person name="Pupilli F."/>
            <person name="Ortiz J.P.A."/>
            <person name="Leblanc O."/>
        </authorList>
    </citation>
    <scope>NUCLEOTIDE SEQUENCE [LARGE SCALE GENOMIC DNA]</scope>
    <source>
        <strain evidence="3">R1</strain>
        <tissue evidence="3">Leaf</tissue>
    </source>
</reference>
<accession>A0AAQ3ULW7</accession>
<gene>
    <name evidence="3" type="ORF">U9M48_040800</name>
</gene>
<evidence type="ECO:0000313" key="3">
    <source>
        <dbReference type="EMBL" id="WVZ94983.1"/>
    </source>
</evidence>
<evidence type="ECO:0000259" key="2">
    <source>
        <dbReference type="SMART" id="SM00256"/>
    </source>
</evidence>
<protein>
    <recommendedName>
        <fullName evidence="2">F-box domain-containing protein</fullName>
    </recommendedName>
</protein>
<name>A0AAQ3ULW7_PASNO</name>
<dbReference type="Pfam" id="PF24523">
    <property type="entry name" value="DUF7595"/>
    <property type="match status" value="1"/>
</dbReference>
<dbReference type="SUPFAM" id="SSF81383">
    <property type="entry name" value="F-box domain"/>
    <property type="match status" value="1"/>
</dbReference>
<organism evidence="3 4">
    <name type="scientific">Paspalum notatum var. saurae</name>
    <dbReference type="NCBI Taxonomy" id="547442"/>
    <lineage>
        <taxon>Eukaryota</taxon>
        <taxon>Viridiplantae</taxon>
        <taxon>Streptophyta</taxon>
        <taxon>Embryophyta</taxon>
        <taxon>Tracheophyta</taxon>
        <taxon>Spermatophyta</taxon>
        <taxon>Magnoliopsida</taxon>
        <taxon>Liliopsida</taxon>
        <taxon>Poales</taxon>
        <taxon>Poaceae</taxon>
        <taxon>PACMAD clade</taxon>
        <taxon>Panicoideae</taxon>
        <taxon>Andropogonodae</taxon>
        <taxon>Paspaleae</taxon>
        <taxon>Paspalinae</taxon>
        <taxon>Paspalum</taxon>
    </lineage>
</organism>
<dbReference type="InterPro" id="IPR056016">
    <property type="entry name" value="DUF7595"/>
</dbReference>
<dbReference type="Gene3D" id="1.20.1280.50">
    <property type="match status" value="1"/>
</dbReference>
<proteinExistence type="predicted"/>
<dbReference type="Proteomes" id="UP001341281">
    <property type="component" value="Chromosome 09"/>
</dbReference>
<sequence>MALMLVPYQHGRAVLWTVPNSPPEVQRREGPAAVDQVTENRGWRMPPARQPRVPSRPPARRPRVPSRPPATSSAAAADDPRGDRGWLSTFRRDPTRRPRQADGGGGGTALADELLLLIFTRLPDLSDLVRCTATCRRWRRLVSGDAAFICRTPRRPPGRFVGGFALGFFQPLADAAPRFVALASAARRFPGLLRQPAPSLSSLVDGGLFDGSPHIVAARNGLLVVDLRRGKHDRTPRLCVCNPMTGDVHVLPPLGGKDGLGHYACAVVTADDLDDKSAGLLPPPGPSYFRLVMVYTRRGFTAFRSYSSSDGSWSEEAKVTNGRLGKKQMGMTHSGVVLHGGRVVCWLAKNIVFRLCLDTRQSTVLSMPCSGNTRTFDMANTLLGSLPDGKLCAVQFDRHPSLAAAKRRVSIRTASYIEGTCWRCEAEPIQVEQYLPADVTYVRLRWFCDKSGVVFFSALAGDIGPPRRELYALSLQTWAVEKLASHDGDGIPWVDLHGYEMNQVAYLASLVEADGLEDE</sequence>
<dbReference type="InterPro" id="IPR001810">
    <property type="entry name" value="F-box_dom"/>
</dbReference>
<dbReference type="InterPro" id="IPR036047">
    <property type="entry name" value="F-box-like_dom_sf"/>
</dbReference>
<dbReference type="AlphaFoldDB" id="A0AAQ3ULW7"/>